<proteinExistence type="inferred from homology"/>
<evidence type="ECO:0000256" key="1">
    <source>
        <dbReference type="ARBA" id="ARBA00010790"/>
    </source>
</evidence>
<comment type="caution">
    <text evidence="7">The sequence shown here is derived from an EMBL/GenBank/DDBJ whole genome shotgun (WGS) entry which is preliminary data.</text>
</comment>
<evidence type="ECO:0000256" key="2">
    <source>
        <dbReference type="ARBA" id="ARBA00022630"/>
    </source>
</evidence>
<dbReference type="Pfam" id="PF00732">
    <property type="entry name" value="GMC_oxred_N"/>
    <property type="match status" value="1"/>
</dbReference>
<keyword evidence="4" id="KW-0560">Oxidoreductase</keyword>
<dbReference type="InterPro" id="IPR007867">
    <property type="entry name" value="GMC_OxRtase_C"/>
</dbReference>
<reference evidence="7 8" key="1">
    <citation type="submission" date="2024-06" db="EMBL/GenBank/DDBJ databases">
        <authorList>
            <person name="Kim D.-U."/>
        </authorList>
    </citation>
    <scope>NUCLEOTIDE SEQUENCE [LARGE SCALE GENOMIC DNA]</scope>
    <source>
        <strain evidence="7 8">KACC15460</strain>
    </source>
</reference>
<name>A0ABV2DE10_9HYPH</name>
<gene>
    <name evidence="7" type="ORF">ABVQ20_14885</name>
</gene>
<protein>
    <submittedName>
        <fullName evidence="7">GMC family oxidoreductase</fullName>
    </submittedName>
</protein>
<evidence type="ECO:0000256" key="4">
    <source>
        <dbReference type="ARBA" id="ARBA00023002"/>
    </source>
</evidence>
<dbReference type="PANTHER" id="PTHR46056">
    <property type="entry name" value="LONG-CHAIN-ALCOHOL OXIDASE"/>
    <property type="match status" value="1"/>
</dbReference>
<sequence>MNANSRPDVIVVGSGVGGGTTALRLAGYGLSVLMLERGDYLPKEPDNWSPQAVYIDRKYTARETWLDSADRPFHPSVFYNVGGATKFFGCTMIRFRERDFEGLEHHGGLSPAWPISYADIEPYYEQAEHLFHTMGTQGIDPTEARRANPFPYSGVRSDPPMEALSARLRAQGLHPFPQQAAIHMPPEGNCVRCGTCDGYPCKIGAKADAERSAVAPALASGRVTLRTGTVARRVLLSPDGSQVTGIEVEQGGRVEVLTAGIYVLAASAINSAAILLRSATDQAPRGAANSSDVVGRHYMAHNNTAMMAISVRRNPTVFQKTVTINDFYFGDDDFRYPMGCIMSLGKLKPGMMTAANPLVPKLVNRMLSERSYDWWIMSEDLPDPLNRVSVAGGTIKMDVRRNNLRAHTELTKRAARAMRRACLPLTLTKLMPVATTSHQCGTVRFGDDPAQAALDPYCRTFDHKNLFVVDASFFPSSAAVNPALTIVAQALRVSDHIATADFGIAARTANPLRKINHA</sequence>
<dbReference type="RefSeq" id="WP_354460276.1">
    <property type="nucleotide sequence ID" value="NZ_JBEWSZ010000001.1"/>
</dbReference>
<accession>A0ABV2DE10</accession>
<dbReference type="EMBL" id="JBEWSZ010000001">
    <property type="protein sequence ID" value="MET2828267.1"/>
    <property type="molecule type" value="Genomic_DNA"/>
</dbReference>
<evidence type="ECO:0000256" key="3">
    <source>
        <dbReference type="ARBA" id="ARBA00022827"/>
    </source>
</evidence>
<dbReference type="InterPro" id="IPR000172">
    <property type="entry name" value="GMC_OxRdtase_N"/>
</dbReference>
<dbReference type="Proteomes" id="UP001548832">
    <property type="component" value="Unassembled WGS sequence"/>
</dbReference>
<dbReference type="Gene3D" id="3.50.50.60">
    <property type="entry name" value="FAD/NAD(P)-binding domain"/>
    <property type="match status" value="2"/>
</dbReference>
<feature type="domain" description="Glucose-methanol-choline oxidoreductase C-terminal" evidence="6">
    <location>
        <begin position="433"/>
        <end position="490"/>
    </location>
</feature>
<evidence type="ECO:0000259" key="6">
    <source>
        <dbReference type="Pfam" id="PF05199"/>
    </source>
</evidence>
<evidence type="ECO:0000313" key="7">
    <source>
        <dbReference type="EMBL" id="MET2828267.1"/>
    </source>
</evidence>
<evidence type="ECO:0000313" key="8">
    <source>
        <dbReference type="Proteomes" id="UP001548832"/>
    </source>
</evidence>
<organism evidence="7 8">
    <name type="scientific">Mesorhizobium shangrilense</name>
    <dbReference type="NCBI Taxonomy" id="460060"/>
    <lineage>
        <taxon>Bacteria</taxon>
        <taxon>Pseudomonadati</taxon>
        <taxon>Pseudomonadota</taxon>
        <taxon>Alphaproteobacteria</taxon>
        <taxon>Hyphomicrobiales</taxon>
        <taxon>Phyllobacteriaceae</taxon>
        <taxon>Mesorhizobium</taxon>
    </lineage>
</organism>
<evidence type="ECO:0000259" key="5">
    <source>
        <dbReference type="Pfam" id="PF00732"/>
    </source>
</evidence>
<keyword evidence="2" id="KW-0285">Flavoprotein</keyword>
<comment type="similarity">
    <text evidence="1">Belongs to the GMC oxidoreductase family.</text>
</comment>
<dbReference type="PANTHER" id="PTHR46056:SF12">
    <property type="entry name" value="LONG-CHAIN-ALCOHOL OXIDASE"/>
    <property type="match status" value="1"/>
</dbReference>
<dbReference type="Pfam" id="PF05199">
    <property type="entry name" value="GMC_oxred_C"/>
    <property type="match status" value="1"/>
</dbReference>
<keyword evidence="3" id="KW-0274">FAD</keyword>
<keyword evidence="8" id="KW-1185">Reference proteome</keyword>
<feature type="domain" description="Glucose-methanol-choline oxidoreductase N-terminal" evidence="5">
    <location>
        <begin position="188"/>
        <end position="300"/>
    </location>
</feature>
<dbReference type="SUPFAM" id="SSF51905">
    <property type="entry name" value="FAD/NAD(P)-binding domain"/>
    <property type="match status" value="1"/>
</dbReference>
<dbReference type="InterPro" id="IPR036188">
    <property type="entry name" value="FAD/NAD-bd_sf"/>
</dbReference>